<feature type="non-terminal residue" evidence="1">
    <location>
        <position position="1"/>
    </location>
</feature>
<evidence type="ECO:0000313" key="2">
    <source>
        <dbReference type="Proteomes" id="UP001606210"/>
    </source>
</evidence>
<organism evidence="1 2">
    <name type="scientific">Pelomonas parva</name>
    <dbReference type="NCBI Taxonomy" id="3299032"/>
    <lineage>
        <taxon>Bacteria</taxon>
        <taxon>Pseudomonadati</taxon>
        <taxon>Pseudomonadota</taxon>
        <taxon>Betaproteobacteria</taxon>
        <taxon>Burkholderiales</taxon>
        <taxon>Sphaerotilaceae</taxon>
        <taxon>Roseateles</taxon>
    </lineage>
</organism>
<dbReference type="RefSeq" id="WP_394484225.1">
    <property type="nucleotide sequence ID" value="NZ_JBIGHV010000013.1"/>
</dbReference>
<name>A0ABW7FE31_9BURK</name>
<protein>
    <submittedName>
        <fullName evidence="1">Uncharacterized protein</fullName>
    </submittedName>
</protein>
<evidence type="ECO:0000313" key="1">
    <source>
        <dbReference type="EMBL" id="MFG6433467.1"/>
    </source>
</evidence>
<proteinExistence type="predicted"/>
<dbReference type="EMBL" id="JBIGHV010000013">
    <property type="protein sequence ID" value="MFG6433467.1"/>
    <property type="molecule type" value="Genomic_DNA"/>
</dbReference>
<dbReference type="Proteomes" id="UP001606210">
    <property type="component" value="Unassembled WGS sequence"/>
</dbReference>
<gene>
    <name evidence="1" type="ORF">ACG00Y_26405</name>
</gene>
<sequence length="151" mass="16171">STAPTDHGALIPSAASNTLAVIPIPVSAPIQPKSYPLEFSESLFQTFAEERITAGEPPKGLEAAWAARIGVSGATWSMAKSGARPIGDKLARQIEHHCDKPAGWIDEAREPAGLTAAEQQFLALALKTYRSTNSDGRKKLRQWLKEAGRPA</sequence>
<reference evidence="1 2" key="1">
    <citation type="submission" date="2024-08" db="EMBL/GenBank/DDBJ databases">
        <authorList>
            <person name="Lu H."/>
        </authorList>
    </citation>
    <scope>NUCLEOTIDE SEQUENCE [LARGE SCALE GENOMIC DNA]</scope>
    <source>
        <strain evidence="1 2">LYH14W</strain>
    </source>
</reference>
<keyword evidence="2" id="KW-1185">Reference proteome</keyword>
<comment type="caution">
    <text evidence="1">The sequence shown here is derived from an EMBL/GenBank/DDBJ whole genome shotgun (WGS) entry which is preliminary data.</text>
</comment>
<accession>A0ABW7FE31</accession>